<gene>
    <name evidence="12" type="ORF">DVJ77_05000</name>
</gene>
<dbReference type="SUPFAM" id="SSF52172">
    <property type="entry name" value="CheY-like"/>
    <property type="match status" value="1"/>
</dbReference>
<reference evidence="12 13" key="1">
    <citation type="submission" date="2018-07" db="EMBL/GenBank/DDBJ databases">
        <title>Dyella tabacisoli L4-6T, whole genome shotgun sequence.</title>
        <authorList>
            <person name="Zhou X.-K."/>
            <person name="Li W.-J."/>
            <person name="Duan Y.-Q."/>
        </authorList>
    </citation>
    <scope>NUCLEOTIDE SEQUENCE [LARGE SCALE GENOMIC DNA]</scope>
    <source>
        <strain evidence="12 13">L4-6</strain>
    </source>
</reference>
<evidence type="ECO:0000256" key="4">
    <source>
        <dbReference type="ARBA" id="ARBA00022679"/>
    </source>
</evidence>
<dbReference type="SUPFAM" id="SSF63829">
    <property type="entry name" value="Calcium-dependent phosphotriesterase"/>
    <property type="match status" value="2"/>
</dbReference>
<evidence type="ECO:0000256" key="9">
    <source>
        <dbReference type="SAM" id="SignalP"/>
    </source>
</evidence>
<dbReference type="CDD" id="cd00082">
    <property type="entry name" value="HisKA"/>
    <property type="match status" value="1"/>
</dbReference>
<dbReference type="SMART" id="SM00388">
    <property type="entry name" value="HisKA"/>
    <property type="match status" value="1"/>
</dbReference>
<keyword evidence="6" id="KW-0902">Two-component regulatory system</keyword>
<dbReference type="SMART" id="SM00387">
    <property type="entry name" value="HATPase_c"/>
    <property type="match status" value="1"/>
</dbReference>
<dbReference type="InterPro" id="IPR013783">
    <property type="entry name" value="Ig-like_fold"/>
</dbReference>
<dbReference type="PANTHER" id="PTHR43047:SF72">
    <property type="entry name" value="OSMOSENSING HISTIDINE PROTEIN KINASE SLN1"/>
    <property type="match status" value="1"/>
</dbReference>
<dbReference type="InterPro" id="IPR003594">
    <property type="entry name" value="HATPase_dom"/>
</dbReference>
<dbReference type="Pfam" id="PF07494">
    <property type="entry name" value="Reg_prop"/>
    <property type="match status" value="2"/>
</dbReference>
<dbReference type="PROSITE" id="PS50109">
    <property type="entry name" value="HIS_KIN"/>
    <property type="match status" value="1"/>
</dbReference>
<evidence type="ECO:0000256" key="7">
    <source>
        <dbReference type="PROSITE-ProRule" id="PRU00169"/>
    </source>
</evidence>
<dbReference type="Gene3D" id="2.60.40.10">
    <property type="entry name" value="Immunoglobulins"/>
    <property type="match status" value="1"/>
</dbReference>
<dbReference type="SMART" id="SM00448">
    <property type="entry name" value="REC"/>
    <property type="match status" value="1"/>
</dbReference>
<dbReference type="PROSITE" id="PS50110">
    <property type="entry name" value="RESPONSE_REGULATORY"/>
    <property type="match status" value="1"/>
</dbReference>
<dbReference type="Pfam" id="PF00512">
    <property type="entry name" value="HisKA"/>
    <property type="match status" value="1"/>
</dbReference>
<evidence type="ECO:0000256" key="8">
    <source>
        <dbReference type="SAM" id="Phobius"/>
    </source>
</evidence>
<evidence type="ECO:0000259" key="11">
    <source>
        <dbReference type="PROSITE" id="PS50110"/>
    </source>
</evidence>
<dbReference type="FunFam" id="3.30.565.10:FF:000010">
    <property type="entry name" value="Sensor histidine kinase RcsC"/>
    <property type="match status" value="1"/>
</dbReference>
<comment type="catalytic activity">
    <reaction evidence="1">
        <text>ATP + protein L-histidine = ADP + protein N-phospho-L-histidine.</text>
        <dbReference type="EC" id="2.7.13.3"/>
    </reaction>
</comment>
<feature type="signal peptide" evidence="9">
    <location>
        <begin position="1"/>
        <end position="19"/>
    </location>
</feature>
<accession>A0A369UQ39</accession>
<evidence type="ECO:0000256" key="6">
    <source>
        <dbReference type="ARBA" id="ARBA00023012"/>
    </source>
</evidence>
<dbReference type="InterPro" id="IPR011006">
    <property type="entry name" value="CheY-like_superfamily"/>
</dbReference>
<evidence type="ECO:0000313" key="13">
    <source>
        <dbReference type="Proteomes" id="UP000253782"/>
    </source>
</evidence>
<dbReference type="OrthoDB" id="176203at2"/>
<dbReference type="PRINTS" id="PR00344">
    <property type="entry name" value="BCTRLSENSOR"/>
</dbReference>
<dbReference type="Pfam" id="PF07495">
    <property type="entry name" value="Y_Y_Y"/>
    <property type="match status" value="1"/>
</dbReference>
<feature type="domain" description="Response regulatory" evidence="11">
    <location>
        <begin position="1058"/>
        <end position="1175"/>
    </location>
</feature>
<dbReference type="EC" id="2.7.13.3" evidence="2"/>
<dbReference type="Proteomes" id="UP000253782">
    <property type="component" value="Unassembled WGS sequence"/>
</dbReference>
<dbReference type="GO" id="GO:0009927">
    <property type="term" value="F:histidine phosphotransfer kinase activity"/>
    <property type="evidence" value="ECO:0007669"/>
    <property type="project" value="TreeGrafter"/>
</dbReference>
<evidence type="ECO:0000256" key="2">
    <source>
        <dbReference type="ARBA" id="ARBA00012438"/>
    </source>
</evidence>
<dbReference type="InterPro" id="IPR015943">
    <property type="entry name" value="WD40/YVTN_repeat-like_dom_sf"/>
</dbReference>
<dbReference type="InterPro" id="IPR004358">
    <property type="entry name" value="Sig_transdc_His_kin-like_C"/>
</dbReference>
<feature type="chain" id="PRO_5017066972" description="histidine kinase" evidence="9">
    <location>
        <begin position="20"/>
        <end position="1176"/>
    </location>
</feature>
<name>A0A369UQ39_9GAMM</name>
<evidence type="ECO:0000259" key="10">
    <source>
        <dbReference type="PROSITE" id="PS50109"/>
    </source>
</evidence>
<keyword evidence="5" id="KW-0418">Kinase</keyword>
<dbReference type="InterPro" id="IPR005467">
    <property type="entry name" value="His_kinase_dom"/>
</dbReference>
<keyword evidence="3 7" id="KW-0597">Phosphoprotein</keyword>
<dbReference type="Gene3D" id="1.10.287.130">
    <property type="match status" value="1"/>
</dbReference>
<evidence type="ECO:0000313" key="12">
    <source>
        <dbReference type="EMBL" id="RDD82874.1"/>
    </source>
</evidence>
<dbReference type="CDD" id="cd17546">
    <property type="entry name" value="REC_hyHK_CKI1_RcsC-like"/>
    <property type="match status" value="1"/>
</dbReference>
<keyword evidence="8" id="KW-0472">Membrane</keyword>
<dbReference type="Pfam" id="PF02518">
    <property type="entry name" value="HATPase_c"/>
    <property type="match status" value="1"/>
</dbReference>
<dbReference type="SUPFAM" id="SSF47384">
    <property type="entry name" value="Homodimeric domain of signal transducing histidine kinase"/>
    <property type="match status" value="1"/>
</dbReference>
<keyword evidence="8" id="KW-0812">Transmembrane</keyword>
<dbReference type="PANTHER" id="PTHR43047">
    <property type="entry name" value="TWO-COMPONENT HISTIDINE PROTEIN KINASE"/>
    <property type="match status" value="1"/>
</dbReference>
<dbReference type="Pfam" id="PF00072">
    <property type="entry name" value="Response_reg"/>
    <property type="match status" value="1"/>
</dbReference>
<proteinExistence type="predicted"/>
<dbReference type="CDD" id="cd16922">
    <property type="entry name" value="HATPase_EvgS-ArcB-TorS-like"/>
    <property type="match status" value="1"/>
</dbReference>
<keyword evidence="9" id="KW-0732">Signal</keyword>
<keyword evidence="13" id="KW-1185">Reference proteome</keyword>
<dbReference type="Gene3D" id="3.40.50.2300">
    <property type="match status" value="1"/>
</dbReference>
<sequence>MLSSLLLSVALLGANKPVAAITTASPAAVQMAVLPTPQFRRYGTSNGLPSSSVYTVVQGHDGVMWFATKGGIARYDGVDFKVFRHVAGDSGSLYDNGIGSLLIDRAGRLWAGGLEAGLNRYDAVSGKFEHWGHDAADPSSMAGDKVWSIAQSADGSFWVGHDKGLDRMRADGHGFEHISDGSPAGFGSVVALYVDAQQRLWFSCDRGIFRRDPDGRLHHVVQEGTDRPIDAWRIEGDGEEIRIATGHGLLLVGKDDVARLFAPEKIPDTNVISSARDQAGRLWIGTQRGLFLQNSPAEPVVAVLNQPMLTGNLPGTWVWKIFPDREGGLWITLFDGGVAYLAPGWNKFSRFTHIPDDDTSLRDSMATAMAHGRDGRLWVGQRSGRVDKLDPTTGMVEHILSIPRGDVLAMTEDADRRLWIIMQGALYRYAGGKLDMVDTAGRTMLRPLEVELGPDDKLYARTFGEGLFRVDQDTLASTPVPIRPAEEKARWCNQLTLKRGIFWYASDGGLWRLAAGLDHLEPVPGVSRDSAVNAFDFGPYGMWLARPDGLEYYRYENDGLAFDHKIGAAQGWPSVNVLDLAVDEHQRLWLFGRDGLWRYDPSSGRFRQLDLQDGLSNSEFFRGFARLSDSHIYAPTLGGVIAFDPNSIDESAGTPLVAITGVSVRRKGVLVARPLRGDASVSVSWQDRGLMIEARVSSYVNPAANRYRFRLNGFDADWVDTGNLGAREFAGLSAGDYTLDVMAAGADGAWGQLSAPLTIHVQAPPWARWWAWCAYALLVALLTWLVLRVWRRRLAQRHQMQLAEQRSTLAEQASAAKTRFLANLSHEIRTPMTGVLGMAELLLSTQLSPTQHEYTETMRRSGGMLLKLLNDALDLARIEAGRLELEPSAFDPHALIYDVARLERGLAQAKGLRFHVDISTPLPAWLLGDAVRIKQILLNLANNALKFTEHGSVTLRAKWSDEELHLSISDTGPGIPEASQARLFQRFEQEDGPQRNSGSGLGLAICRELVGLMGGSIELQSRVAHGSTFHVRLPLSIPAHPAVSVVRPVDTAISQSLRLLLVEDDATVAAVIRGLLERQGHVVLHVGNGLSALAELEQTPCDAVFLDLDLPGVDGFQIAQLIRQGEDGGKRMPIIAVTARSGGDEEPRSREAGMDGFLRKPLTGEQLVDVLSRVAG</sequence>
<organism evidence="12 13">
    <name type="scientific">Dyella tabacisoli</name>
    <dbReference type="NCBI Taxonomy" id="2282381"/>
    <lineage>
        <taxon>Bacteria</taxon>
        <taxon>Pseudomonadati</taxon>
        <taxon>Pseudomonadota</taxon>
        <taxon>Gammaproteobacteria</taxon>
        <taxon>Lysobacterales</taxon>
        <taxon>Rhodanobacteraceae</taxon>
        <taxon>Dyella</taxon>
    </lineage>
</organism>
<dbReference type="InterPro" id="IPR036097">
    <property type="entry name" value="HisK_dim/P_sf"/>
</dbReference>
<evidence type="ECO:0000256" key="5">
    <source>
        <dbReference type="ARBA" id="ARBA00022777"/>
    </source>
</evidence>
<dbReference type="EMBL" id="QQAH01000003">
    <property type="protein sequence ID" value="RDD82874.1"/>
    <property type="molecule type" value="Genomic_DNA"/>
</dbReference>
<dbReference type="InterPro" id="IPR036890">
    <property type="entry name" value="HATPase_C_sf"/>
</dbReference>
<keyword evidence="8" id="KW-1133">Transmembrane helix</keyword>
<dbReference type="InterPro" id="IPR011110">
    <property type="entry name" value="Reg_prop"/>
</dbReference>
<dbReference type="InterPro" id="IPR003661">
    <property type="entry name" value="HisK_dim/P_dom"/>
</dbReference>
<feature type="transmembrane region" description="Helical" evidence="8">
    <location>
        <begin position="769"/>
        <end position="790"/>
    </location>
</feature>
<dbReference type="SUPFAM" id="SSF55874">
    <property type="entry name" value="ATPase domain of HSP90 chaperone/DNA topoisomerase II/histidine kinase"/>
    <property type="match status" value="1"/>
</dbReference>
<feature type="modified residue" description="4-aspartylphosphate" evidence="7">
    <location>
        <position position="1107"/>
    </location>
</feature>
<comment type="caution">
    <text evidence="12">The sequence shown here is derived from an EMBL/GenBank/DDBJ whole genome shotgun (WGS) entry which is preliminary data.</text>
</comment>
<dbReference type="GO" id="GO:0005886">
    <property type="term" value="C:plasma membrane"/>
    <property type="evidence" value="ECO:0007669"/>
    <property type="project" value="TreeGrafter"/>
</dbReference>
<keyword evidence="4" id="KW-0808">Transferase</keyword>
<dbReference type="GO" id="GO:0000155">
    <property type="term" value="F:phosphorelay sensor kinase activity"/>
    <property type="evidence" value="ECO:0007669"/>
    <property type="project" value="InterPro"/>
</dbReference>
<dbReference type="InterPro" id="IPR011123">
    <property type="entry name" value="Y_Y_Y"/>
</dbReference>
<dbReference type="Gene3D" id="2.130.10.10">
    <property type="entry name" value="YVTN repeat-like/Quinoprotein amine dehydrogenase"/>
    <property type="match status" value="3"/>
</dbReference>
<protein>
    <recommendedName>
        <fullName evidence="2">histidine kinase</fullName>
        <ecNumber evidence="2">2.7.13.3</ecNumber>
    </recommendedName>
</protein>
<dbReference type="SUPFAM" id="SSF101898">
    <property type="entry name" value="NHL repeat"/>
    <property type="match status" value="1"/>
</dbReference>
<evidence type="ECO:0000256" key="1">
    <source>
        <dbReference type="ARBA" id="ARBA00000085"/>
    </source>
</evidence>
<evidence type="ECO:0000256" key="3">
    <source>
        <dbReference type="ARBA" id="ARBA00022553"/>
    </source>
</evidence>
<feature type="domain" description="Histidine kinase" evidence="10">
    <location>
        <begin position="823"/>
        <end position="1037"/>
    </location>
</feature>
<dbReference type="InterPro" id="IPR001789">
    <property type="entry name" value="Sig_transdc_resp-reg_receiver"/>
</dbReference>
<dbReference type="Gene3D" id="3.30.565.10">
    <property type="entry name" value="Histidine kinase-like ATPase, C-terminal domain"/>
    <property type="match status" value="1"/>
</dbReference>
<dbReference type="RefSeq" id="WP_114844387.1">
    <property type="nucleotide sequence ID" value="NZ_JBHSPE010000001.1"/>
</dbReference>
<dbReference type="AlphaFoldDB" id="A0A369UQ39"/>